<sequence>MGELEVYNGLKVLSSYHRKGGVGKTFLASTIAYLLATGGPDGKGKKRRVLVLDYDSQQDSSKAFLKMDAIPGDDEYAAPLHPDVEEINDPDWSGRNTSTDILFDSPVYEYPTAFENISVLPSEGNVDRVLALTSESDRLVSTITTHMREWFSIEDIANDYDIVIVDNPPSKSPVSAGMLGAATHVIIPTEPEYDSIDGVPMLLNRIDRINEGRAGNPLQVIGVIPNKVPSKSRLTQKDEVALAKLYDKDGPTGIYMSRFWLQQRNCYRVMERPSVDESHFNYVHNHHAIDEMQKLYELVTTSLWGSES</sequence>
<dbReference type="InterPro" id="IPR050678">
    <property type="entry name" value="DNA_Partitioning_ATPase"/>
</dbReference>
<reference evidence="2 3" key="1">
    <citation type="submission" date="2020-01" db="EMBL/GenBank/DDBJ databases">
        <authorList>
            <person name="Chen J."/>
            <person name="Zhu S."/>
            <person name="Yang J."/>
        </authorList>
    </citation>
    <scope>NUCLEOTIDE SEQUENCE [LARGE SCALE GENOMIC DNA]</scope>
    <source>
        <strain evidence="2 3">345S023</strain>
    </source>
</reference>
<keyword evidence="3" id="KW-1185">Reference proteome</keyword>
<evidence type="ECO:0000313" key="2">
    <source>
        <dbReference type="EMBL" id="NDV92039.1"/>
    </source>
</evidence>
<dbReference type="Proteomes" id="UP000470213">
    <property type="component" value="Unassembled WGS sequence"/>
</dbReference>
<protein>
    <submittedName>
        <fullName evidence="2">AAA family ATPase</fullName>
    </submittedName>
</protein>
<organism evidence="2 3">
    <name type="scientific">Alteromonas profundi</name>
    <dbReference type="NCBI Taxonomy" id="2696062"/>
    <lineage>
        <taxon>Bacteria</taxon>
        <taxon>Pseudomonadati</taxon>
        <taxon>Pseudomonadota</taxon>
        <taxon>Gammaproteobacteria</taxon>
        <taxon>Alteromonadales</taxon>
        <taxon>Alteromonadaceae</taxon>
        <taxon>Alteromonas/Salinimonas group</taxon>
        <taxon>Alteromonas</taxon>
    </lineage>
</organism>
<dbReference type="InterPro" id="IPR027417">
    <property type="entry name" value="P-loop_NTPase"/>
</dbReference>
<dbReference type="CDD" id="cd02042">
    <property type="entry name" value="ParAB_family"/>
    <property type="match status" value="1"/>
</dbReference>
<evidence type="ECO:0000313" key="3">
    <source>
        <dbReference type="Proteomes" id="UP000470213"/>
    </source>
</evidence>
<feature type="domain" description="AAA" evidence="1">
    <location>
        <begin position="11"/>
        <end position="211"/>
    </location>
</feature>
<dbReference type="RefSeq" id="WP_039227487.1">
    <property type="nucleotide sequence ID" value="NZ_JAAAWN010000016.1"/>
</dbReference>
<dbReference type="Pfam" id="PF13614">
    <property type="entry name" value="AAA_31"/>
    <property type="match status" value="1"/>
</dbReference>
<dbReference type="Gene3D" id="3.40.50.300">
    <property type="entry name" value="P-loop containing nucleotide triphosphate hydrolases"/>
    <property type="match status" value="1"/>
</dbReference>
<name>A0A7X5RLS8_9ALTE</name>
<dbReference type="AlphaFoldDB" id="A0A7X5RLS8"/>
<dbReference type="PANTHER" id="PTHR13696:SF52">
    <property type="entry name" value="PARA FAMILY PROTEIN CT_582"/>
    <property type="match status" value="1"/>
</dbReference>
<dbReference type="EMBL" id="JAAAWN010000016">
    <property type="protein sequence ID" value="NDV92039.1"/>
    <property type="molecule type" value="Genomic_DNA"/>
</dbReference>
<dbReference type="SUPFAM" id="SSF52540">
    <property type="entry name" value="P-loop containing nucleoside triphosphate hydrolases"/>
    <property type="match status" value="1"/>
</dbReference>
<gene>
    <name evidence="2" type="ORF">GTH32_12730</name>
</gene>
<evidence type="ECO:0000259" key="1">
    <source>
        <dbReference type="Pfam" id="PF13614"/>
    </source>
</evidence>
<dbReference type="PANTHER" id="PTHR13696">
    <property type="entry name" value="P-LOOP CONTAINING NUCLEOSIDE TRIPHOSPHATE HYDROLASE"/>
    <property type="match status" value="1"/>
</dbReference>
<accession>A0A7X5RLS8</accession>
<proteinExistence type="predicted"/>
<comment type="caution">
    <text evidence="2">The sequence shown here is derived from an EMBL/GenBank/DDBJ whole genome shotgun (WGS) entry which is preliminary data.</text>
</comment>
<dbReference type="InterPro" id="IPR025669">
    <property type="entry name" value="AAA_dom"/>
</dbReference>